<dbReference type="AlphaFoldDB" id="E5AQV8"/>
<dbReference type="Proteomes" id="UP000007437">
    <property type="component" value="Chromosome"/>
</dbReference>
<accession>E5AQV8</accession>
<dbReference type="STRING" id="882378.RBRH_03611"/>
<dbReference type="EMBL" id="FR687359">
    <property type="protein sequence ID" value="CBW74990.1"/>
    <property type="molecule type" value="Genomic_DNA"/>
</dbReference>
<name>E5AQV8_MYCRK</name>
<organism evidence="1 2">
    <name type="scientific">Mycetohabitans rhizoxinica (strain DSM 19002 / CIP 109453 / HKI 454)</name>
    <name type="common">Paraburkholderia rhizoxinica</name>
    <dbReference type="NCBI Taxonomy" id="882378"/>
    <lineage>
        <taxon>Bacteria</taxon>
        <taxon>Pseudomonadati</taxon>
        <taxon>Pseudomonadota</taxon>
        <taxon>Betaproteobacteria</taxon>
        <taxon>Burkholderiales</taxon>
        <taxon>Burkholderiaceae</taxon>
        <taxon>Mycetohabitans</taxon>
    </lineage>
</organism>
<sequence length="94" mass="10096">MLADGAFVAVGALATVAGRTPDSALQDVLHSWSRAGLRLAISRRLPMRPQLNVFRCWGTGGVAHRHGRCHGHNAGGHHVDCLMVVSAPRVRRVV</sequence>
<proteinExistence type="predicted"/>
<evidence type="ECO:0000313" key="1">
    <source>
        <dbReference type="EMBL" id="CBW74990.1"/>
    </source>
</evidence>
<dbReference type="HOGENOM" id="CLU_2380719_0_0_4"/>
<dbReference type="KEGG" id="brh:RBRH_03611"/>
<evidence type="ECO:0000313" key="2">
    <source>
        <dbReference type="Proteomes" id="UP000007437"/>
    </source>
</evidence>
<protein>
    <submittedName>
        <fullName evidence="1">Uncharacterized protein</fullName>
    </submittedName>
</protein>
<gene>
    <name evidence="1" type="ordered locus">RBRH_03611</name>
</gene>
<reference evidence="1 2" key="1">
    <citation type="journal article" date="2011" name="J. Bacteriol.">
        <title>Complete genome sequence of Burkholderia rhizoxinica, an endosymbiont of Rhizopus microsporus.</title>
        <authorList>
            <person name="Lackner G."/>
            <person name="Moebius N."/>
            <person name="Partida-Martinez L."/>
            <person name="Hertweck C."/>
        </authorList>
    </citation>
    <scope>NUCLEOTIDE SEQUENCE [LARGE SCALE GENOMIC DNA]</scope>
    <source>
        <strain evidence="2">DSM 19002 / CIP 109453 / HKI 454</strain>
    </source>
</reference>